<evidence type="ECO:0000256" key="1">
    <source>
        <dbReference type="ARBA" id="ARBA00022614"/>
    </source>
</evidence>
<reference evidence="5" key="1">
    <citation type="journal article" date="2023" name="Commun. Biol.">
        <title>Genome analysis of Parmales, the sister group of diatoms, reveals the evolutionary specialization of diatoms from phago-mixotrophs to photoautotrophs.</title>
        <authorList>
            <person name="Ban H."/>
            <person name="Sato S."/>
            <person name="Yoshikawa S."/>
            <person name="Yamada K."/>
            <person name="Nakamura Y."/>
            <person name="Ichinomiya M."/>
            <person name="Sato N."/>
            <person name="Blanc-Mathieu R."/>
            <person name="Endo H."/>
            <person name="Kuwata A."/>
            <person name="Ogata H."/>
        </authorList>
    </citation>
    <scope>NUCLEOTIDE SEQUENCE [LARGE SCALE GENOMIC DNA]</scope>
    <source>
        <strain evidence="5">NIES 3700</strain>
    </source>
</reference>
<dbReference type="InterPro" id="IPR001611">
    <property type="entry name" value="Leu-rich_rpt"/>
</dbReference>
<dbReference type="PANTHER" id="PTHR46652">
    <property type="entry name" value="LEUCINE-RICH REPEAT AND IQ DOMAIN-CONTAINING PROTEIN 1-RELATED"/>
    <property type="match status" value="1"/>
</dbReference>
<accession>A0A9W7FFY7</accession>
<dbReference type="InterPro" id="IPR050836">
    <property type="entry name" value="SDS22/Internalin_LRR"/>
</dbReference>
<feature type="region of interest" description="Disordered" evidence="3">
    <location>
        <begin position="383"/>
        <end position="411"/>
    </location>
</feature>
<dbReference type="InterPro" id="IPR003591">
    <property type="entry name" value="Leu-rich_rpt_typical-subtyp"/>
</dbReference>
<gene>
    <name evidence="4" type="ORF">TrLO_g7784</name>
</gene>
<evidence type="ECO:0000256" key="3">
    <source>
        <dbReference type="SAM" id="MobiDB-lite"/>
    </source>
</evidence>
<evidence type="ECO:0000313" key="5">
    <source>
        <dbReference type="Proteomes" id="UP001165122"/>
    </source>
</evidence>
<dbReference type="SMART" id="SM00369">
    <property type="entry name" value="LRR_TYP"/>
    <property type="match status" value="13"/>
</dbReference>
<feature type="compositionally biased region" description="Acidic residues" evidence="3">
    <location>
        <begin position="41"/>
        <end position="51"/>
    </location>
</feature>
<feature type="compositionally biased region" description="Acidic residues" evidence="3">
    <location>
        <begin position="390"/>
        <end position="403"/>
    </location>
</feature>
<dbReference type="SUPFAM" id="SSF52058">
    <property type="entry name" value="L domain-like"/>
    <property type="match status" value="3"/>
</dbReference>
<evidence type="ECO:0000313" key="4">
    <source>
        <dbReference type="EMBL" id="GMI11366.1"/>
    </source>
</evidence>
<evidence type="ECO:0000256" key="2">
    <source>
        <dbReference type="ARBA" id="ARBA00022737"/>
    </source>
</evidence>
<evidence type="ECO:0008006" key="6">
    <source>
        <dbReference type="Google" id="ProtNLM"/>
    </source>
</evidence>
<dbReference type="OrthoDB" id="1517790at2759"/>
<dbReference type="InterPro" id="IPR025875">
    <property type="entry name" value="Leu-rich_rpt_4"/>
</dbReference>
<comment type="caution">
    <text evidence="4">The sequence shown here is derived from an EMBL/GenBank/DDBJ whole genome shotgun (WGS) entry which is preliminary data.</text>
</comment>
<protein>
    <recommendedName>
        <fullName evidence="6">Protein phosphatase 1 regulatory subunit 7</fullName>
    </recommendedName>
</protein>
<proteinExistence type="predicted"/>
<dbReference type="SMART" id="SM00364">
    <property type="entry name" value="LRR_BAC"/>
    <property type="match status" value="8"/>
</dbReference>
<dbReference type="Pfam" id="PF14580">
    <property type="entry name" value="LRR_9"/>
    <property type="match status" value="2"/>
</dbReference>
<dbReference type="Pfam" id="PF12799">
    <property type="entry name" value="LRR_4"/>
    <property type="match status" value="2"/>
</dbReference>
<organism evidence="4 5">
    <name type="scientific">Triparma laevis f. longispina</name>
    <dbReference type="NCBI Taxonomy" id="1714387"/>
    <lineage>
        <taxon>Eukaryota</taxon>
        <taxon>Sar</taxon>
        <taxon>Stramenopiles</taxon>
        <taxon>Ochrophyta</taxon>
        <taxon>Bolidophyceae</taxon>
        <taxon>Parmales</taxon>
        <taxon>Triparmaceae</taxon>
        <taxon>Triparma</taxon>
    </lineage>
</organism>
<feature type="region of interest" description="Disordered" evidence="3">
    <location>
        <begin position="1"/>
        <end position="68"/>
    </location>
</feature>
<keyword evidence="2" id="KW-0677">Repeat</keyword>
<dbReference type="PROSITE" id="PS51450">
    <property type="entry name" value="LRR"/>
    <property type="match status" value="14"/>
</dbReference>
<dbReference type="InterPro" id="IPR032675">
    <property type="entry name" value="LRR_dom_sf"/>
</dbReference>
<keyword evidence="5" id="KW-1185">Reference proteome</keyword>
<dbReference type="EMBL" id="BRXW01000161">
    <property type="protein sequence ID" value="GMI11366.1"/>
    <property type="molecule type" value="Genomic_DNA"/>
</dbReference>
<sequence length="1492" mass="165613">MGLKIPGSPVSTPPRVFKSIGGPNTPKSRPNKPRDVSPTEQEQEEEEDGEAENQTAPESPTSEARKQAFAQNPLVRSACHENGITPEQFVRSCHRTLSIDIFASKVGDLQGVGFFTGLVSLCVMRQSEVKDLGSSLHELVNLESLWVTDCGLSAIGRDTFRYNINLQSLHLSGNSLSDSVIEEGAFDHLTSLRQLWMNDNKLTTMQPIGKLITLKSLWLARNQIMHITHVQNLSNLTDLNLSDNRIGCFKELLSLGVMHSLRNLALNDPHFGTNPVCQLCNYQTYALYHLVQLSTLDSSTISEDAKTLSQSIYMKKKMYYNMRTKTLKRNATNVAARASDIYSKGLSSVNVTLNMLLRKRADVEGAIEAEEWRRICDEEEQKSGRLDVSGDSEDMDPVDEENDSNPNIIRPKTRLTPETEKLLIKKGKALTEAIGILKKHVERVENLLNLTKAILMNTAKSTIKRLMLEFDTGGNIRVEEGGPQDVWFNSCCDLVTSRFQISPELKRLGIGGIRVDRITRIHNRFLRGRFETNVRECLENDAEATATEKGGKVPKRMLEYLFYGTPPSLTSKTGQKDEILRVAEDGFRTPKEYRGFGFDESIRLFSTVDGADGERVGRVDDRLEQTLTGQILLVKTFVGNRVAVDMDEVGGGGGCISSGMFSTPTNSAYHMSSSEPAPPGTHQPKTWHVFNQSLALPEYLIDFEYLKVADTNYDPKVRQSSMEELKASLVGVAPGAGASAPSPQESIDMIPFLFPLTRFTDSLKKSSNAYANTRDTLYSTSLNLPPKIPQRSKLFLMTPEAISGETLGSGVANLRYLNLHGHCLRKIENLEACKFLKVLILSFNEISKIEGLASLQNLERLELGFNLIKRTTGLQNLKGLKTLELNNNLLNRLDDIQGLSRDLPHLKVLDLRMNPLCKAKSYVPHVLNIFTLLKKHDGVTVTDDRIAIIRNVKECGISLDLIKENGMGMSVGGGDRPGLNSEVDDNWFSKIEDLDVSHRNIQYISNLSNLHNLRRACFSDNEISQIEGLDKCLRIEDLSLENNRILSIDNISYLLRLRKLELGHNRISKIPPLETYTRLTQLSLESNEIKTLKPLQDCISLMELYIGNNEISDLNEINYLKALPRLIILDVSGNPFENVYGKKGGGLGEKGGEGGMEGGGEVRAFGVGGEGGGGGRVKGGRGGALEIYRLFIIYRIKKLKVLDGCGVTQSELVQSKNKYCGKLTRENIVDKVGHSFFEHVRELNLCQLKLKDVQVLGGHEFKGLREINLDNNFLVNLSTLSGLVNLSVLRLNYNKVESAGILGEGGEGGEVGGGGVIDLPNLEILHLGYNRVASINSLSLSSFPNLRSLYLQGNDINKVEGLDNCKELRVVCLDKNRIRAFESNSFQGLNKLKDLRIEENGLRSLSNFPVLPSLSVLSVAGNRINDIIELEKLCRVTDVREVSFANNPVTRKQLYRTSCVSMFPNVRIVDGRELRGTSAELGILSATSGERR</sequence>
<dbReference type="Proteomes" id="UP001165122">
    <property type="component" value="Unassembled WGS sequence"/>
</dbReference>
<dbReference type="SMART" id="SM00365">
    <property type="entry name" value="LRR_SD22"/>
    <property type="match status" value="16"/>
</dbReference>
<dbReference type="PANTHER" id="PTHR46652:SF3">
    <property type="entry name" value="LEUCINE-RICH REPEAT-CONTAINING PROTEIN 9"/>
    <property type="match status" value="1"/>
</dbReference>
<name>A0A9W7FFY7_9STRA</name>
<dbReference type="Gene3D" id="3.80.10.10">
    <property type="entry name" value="Ribonuclease Inhibitor"/>
    <property type="match status" value="7"/>
</dbReference>
<keyword evidence="1" id="KW-0433">Leucine-rich repeat</keyword>
<dbReference type="Pfam" id="PF13855">
    <property type="entry name" value="LRR_8"/>
    <property type="match status" value="1"/>
</dbReference>
<dbReference type="Gene3D" id="3.90.228.10">
    <property type="match status" value="1"/>
</dbReference>